<dbReference type="UniPathway" id="UPA00343"/>
<dbReference type="GO" id="GO:0006040">
    <property type="term" value="P:amino sugar metabolic process"/>
    <property type="evidence" value="ECO:0007669"/>
    <property type="project" value="InterPro"/>
</dbReference>
<dbReference type="OrthoDB" id="9763949at2"/>
<comment type="catalytic activity">
    <reaction evidence="1">
        <text>1,6-anhydro-N-acetyl-beta-muramate + ATP + H2O = N-acetyl-D-muramate 6-phosphate + ADP + H(+)</text>
        <dbReference type="Rhea" id="RHEA:24952"/>
        <dbReference type="ChEBI" id="CHEBI:15377"/>
        <dbReference type="ChEBI" id="CHEBI:15378"/>
        <dbReference type="ChEBI" id="CHEBI:30616"/>
        <dbReference type="ChEBI" id="CHEBI:58690"/>
        <dbReference type="ChEBI" id="CHEBI:58722"/>
        <dbReference type="ChEBI" id="CHEBI:456216"/>
        <dbReference type="EC" id="2.7.1.170"/>
    </reaction>
</comment>
<keyword evidence="1 2" id="KW-0418">Kinase</keyword>
<dbReference type="AlphaFoldDB" id="A0A0M5ISK7"/>
<dbReference type="KEGG" id="spri:SPRI_1100"/>
<comment type="similarity">
    <text evidence="1">Belongs to the anhydro-N-acetylmuramic acid kinase family.</text>
</comment>
<reference evidence="2 3" key="1">
    <citation type="submission" date="2015-08" db="EMBL/GenBank/DDBJ databases">
        <title>Genome sequence of the pristinamycin over-producing bacterium Streptomyces pristinaespiralis HCCB10218.</title>
        <authorList>
            <person name="Tian J."/>
            <person name="Yang J."/>
            <person name="Li L."/>
            <person name="Ruan L."/>
            <person name="Wei W."/>
            <person name="Zheng G."/>
            <person name="Wei Z."/>
            <person name="Yang S."/>
            <person name="Ge M."/>
            <person name="Jiang W."/>
            <person name="Lu Y."/>
        </authorList>
    </citation>
    <scope>NUCLEOTIDE SEQUENCE [LARGE SCALE GENOMIC DNA]</scope>
    <source>
        <strain evidence="2 3">HCCB 10218</strain>
    </source>
</reference>
<dbReference type="EMBL" id="CP011340">
    <property type="protein sequence ID" value="ALC19406.1"/>
    <property type="molecule type" value="Genomic_DNA"/>
</dbReference>
<keyword evidence="1" id="KW-0119">Carbohydrate metabolism</keyword>
<dbReference type="SUPFAM" id="SSF53067">
    <property type="entry name" value="Actin-like ATPase domain"/>
    <property type="match status" value="1"/>
</dbReference>
<sequence length="390" mass="40032">MRVVGLMSGTSYDAIDAAAADIVLKDGRLELSPLGLISERYDDELRAALAGALPPATTTLERVCLLDTRIGQAFAAAAVRADRELCARTTELVASHGQTVYHWAEGGQVHGTLQLGQPAWIAEATGCTVVSDFRPRDVAAGGQGAPLVGLVDLLWLRGRPGVPAALNLGGIANVTVAGRAGEPVAFDTGPANALVDAAVAELTGGRLGYDEDGALAAAGRVDQPLLDRLLAEPYYRLPPPKTTGKELFHAGHVREALAGVGPLPPQDVIATLTRLTARTVADALRPLGATEVVASGGGTRNPALMAALRAELAGTPLRTSDELGMPAAAKEAYAFAVLGFLTVHGVAGTVPACTGARGARVLGSITPGGRVPPLASPAERRVDSLVVMDR</sequence>
<name>A0A0M5ISK7_STRPR</name>
<protein>
    <recommendedName>
        <fullName evidence="1">Anhydro-N-acetylmuramic acid kinase</fullName>
        <ecNumber evidence="1">2.7.1.170</ecNumber>
    </recommendedName>
    <alternativeName>
        <fullName evidence="1">AnhMurNAc kinase</fullName>
    </alternativeName>
</protein>
<evidence type="ECO:0000313" key="3">
    <source>
        <dbReference type="Proteomes" id="UP000060513"/>
    </source>
</evidence>
<keyword evidence="1" id="KW-0547">Nucleotide-binding</keyword>
<gene>
    <name evidence="1" type="primary">anmK</name>
    <name evidence="2" type="ORF">SPRI_1100</name>
</gene>
<dbReference type="GeneID" id="97237825"/>
<dbReference type="GO" id="GO:0009254">
    <property type="term" value="P:peptidoglycan turnover"/>
    <property type="evidence" value="ECO:0007669"/>
    <property type="project" value="UniProtKB-UniRule"/>
</dbReference>
<comment type="function">
    <text evidence="1">Catalyzes the specific phosphorylation of 1,6-anhydro-N-acetylmuramic acid (anhMurNAc) with the simultaneous cleavage of the 1,6-anhydro ring, generating MurNAc-6-P. Is required for the utilization of anhMurNAc either imported from the medium or derived from its own cell wall murein, and thus plays a role in cell wall recycling.</text>
</comment>
<dbReference type="PANTHER" id="PTHR30605">
    <property type="entry name" value="ANHYDRO-N-ACETYLMURAMIC ACID KINASE"/>
    <property type="match status" value="1"/>
</dbReference>
<dbReference type="NCBIfam" id="NF007146">
    <property type="entry name" value="PRK09585.2-6"/>
    <property type="match status" value="1"/>
</dbReference>
<dbReference type="GO" id="GO:0016773">
    <property type="term" value="F:phosphotransferase activity, alcohol group as acceptor"/>
    <property type="evidence" value="ECO:0007669"/>
    <property type="project" value="UniProtKB-UniRule"/>
</dbReference>
<dbReference type="EC" id="2.7.1.170" evidence="1"/>
<dbReference type="PANTHER" id="PTHR30605:SF0">
    <property type="entry name" value="ANHYDRO-N-ACETYLMURAMIC ACID KINASE"/>
    <property type="match status" value="1"/>
</dbReference>
<dbReference type="Gene3D" id="3.30.420.40">
    <property type="match status" value="2"/>
</dbReference>
<keyword evidence="1" id="KW-0808">Transferase</keyword>
<feature type="binding site" evidence="1">
    <location>
        <begin position="9"/>
        <end position="16"/>
    </location>
    <ligand>
        <name>ATP</name>
        <dbReference type="ChEBI" id="CHEBI:30616"/>
    </ligand>
</feature>
<organism evidence="2">
    <name type="scientific">Streptomyces pristinaespiralis</name>
    <dbReference type="NCBI Taxonomy" id="38300"/>
    <lineage>
        <taxon>Bacteria</taxon>
        <taxon>Bacillati</taxon>
        <taxon>Actinomycetota</taxon>
        <taxon>Actinomycetes</taxon>
        <taxon>Kitasatosporales</taxon>
        <taxon>Streptomycetaceae</taxon>
        <taxon>Streptomyces</taxon>
    </lineage>
</organism>
<proteinExistence type="inferred from homology"/>
<keyword evidence="1" id="KW-0067">ATP-binding</keyword>
<dbReference type="GO" id="GO:0005524">
    <property type="term" value="F:ATP binding"/>
    <property type="evidence" value="ECO:0007669"/>
    <property type="project" value="UniProtKB-UniRule"/>
</dbReference>
<dbReference type="InterPro" id="IPR005338">
    <property type="entry name" value="Anhydro_N_Ac-Mur_kinase"/>
</dbReference>
<dbReference type="STRING" id="38300.SPRI_1100"/>
<dbReference type="GO" id="GO:0016301">
    <property type="term" value="F:kinase activity"/>
    <property type="evidence" value="ECO:0007669"/>
    <property type="project" value="UniProtKB-KW"/>
</dbReference>
<evidence type="ECO:0000256" key="1">
    <source>
        <dbReference type="HAMAP-Rule" id="MF_01270"/>
    </source>
</evidence>
<comment type="pathway">
    <text evidence="1">Cell wall biogenesis; peptidoglycan recycling.</text>
</comment>
<dbReference type="InterPro" id="IPR043129">
    <property type="entry name" value="ATPase_NBD"/>
</dbReference>
<dbReference type="GO" id="GO:0097175">
    <property type="term" value="P:1,6-anhydro-N-acetyl-beta-muramic acid catabolic process"/>
    <property type="evidence" value="ECO:0007669"/>
    <property type="project" value="UniProtKB-UniRule"/>
</dbReference>
<accession>A0A0M5ISK7</accession>
<dbReference type="PATRIC" id="fig|38300.4.peg.1179"/>
<comment type="pathway">
    <text evidence="1">Amino-sugar metabolism; 1,6-anhydro-N-acetylmuramate degradation.</text>
</comment>
<evidence type="ECO:0000313" key="2">
    <source>
        <dbReference type="EMBL" id="ALC19406.1"/>
    </source>
</evidence>
<dbReference type="UniPathway" id="UPA00544"/>
<dbReference type="RefSeq" id="WP_053556731.1">
    <property type="nucleotide sequence ID" value="NZ_CP011340.1"/>
</dbReference>
<dbReference type="HAMAP" id="MF_01270">
    <property type="entry name" value="AnhMurNAc_kinase"/>
    <property type="match status" value="1"/>
</dbReference>
<dbReference type="Proteomes" id="UP000060513">
    <property type="component" value="Chromosome"/>
</dbReference>
<dbReference type="Pfam" id="PF03702">
    <property type="entry name" value="AnmK"/>
    <property type="match status" value="1"/>
</dbReference>